<dbReference type="EMBL" id="MU842962">
    <property type="protein sequence ID" value="KAK2024535.1"/>
    <property type="molecule type" value="Genomic_DNA"/>
</dbReference>
<evidence type="ECO:0000313" key="2">
    <source>
        <dbReference type="Proteomes" id="UP001232148"/>
    </source>
</evidence>
<dbReference type="Proteomes" id="UP001232148">
    <property type="component" value="Unassembled WGS sequence"/>
</dbReference>
<reference evidence="1" key="1">
    <citation type="submission" date="2021-06" db="EMBL/GenBank/DDBJ databases">
        <title>Comparative genomics, transcriptomics and evolutionary studies reveal genomic signatures of adaptation to plant cell wall in hemibiotrophic fungi.</title>
        <authorList>
            <consortium name="DOE Joint Genome Institute"/>
            <person name="Baroncelli R."/>
            <person name="Diaz J.F."/>
            <person name="Benocci T."/>
            <person name="Peng M."/>
            <person name="Battaglia E."/>
            <person name="Haridas S."/>
            <person name="Andreopoulos W."/>
            <person name="Labutti K."/>
            <person name="Pangilinan J."/>
            <person name="Floch G.L."/>
            <person name="Makela M.R."/>
            <person name="Henrissat B."/>
            <person name="Grigoriev I.V."/>
            <person name="Crouch J.A."/>
            <person name="De Vries R.P."/>
            <person name="Sukno S.A."/>
            <person name="Thon M.R."/>
        </authorList>
    </citation>
    <scope>NUCLEOTIDE SEQUENCE</scope>
    <source>
        <strain evidence="1">MAFF235873</strain>
    </source>
</reference>
<dbReference type="AlphaFoldDB" id="A0AAD9H941"/>
<organism evidence="1 2">
    <name type="scientific">Colletotrichum zoysiae</name>
    <dbReference type="NCBI Taxonomy" id="1216348"/>
    <lineage>
        <taxon>Eukaryota</taxon>
        <taxon>Fungi</taxon>
        <taxon>Dikarya</taxon>
        <taxon>Ascomycota</taxon>
        <taxon>Pezizomycotina</taxon>
        <taxon>Sordariomycetes</taxon>
        <taxon>Hypocreomycetidae</taxon>
        <taxon>Glomerellales</taxon>
        <taxon>Glomerellaceae</taxon>
        <taxon>Colletotrichum</taxon>
        <taxon>Colletotrichum graminicola species complex</taxon>
    </lineage>
</organism>
<protein>
    <submittedName>
        <fullName evidence="1">Uncharacterized protein</fullName>
    </submittedName>
</protein>
<evidence type="ECO:0000313" key="1">
    <source>
        <dbReference type="EMBL" id="KAK2024535.1"/>
    </source>
</evidence>
<sequence length="149" mass="17025">MNQAEVWTIDDASDFYSLNPSSSDSETSDPAPLTYISRLRPAGSALTFVPYANWELERLYDGELTIRYNMEWKLFVKNRGFANRKTTSDALCWKTNASENRGKKGRSCCCGCLQVGLEEQKEHYRTAQELTLAQGYDINMLAVNQERVY</sequence>
<gene>
    <name evidence="1" type="ORF">LX32DRAFT_705392</name>
</gene>
<proteinExistence type="predicted"/>
<comment type="caution">
    <text evidence="1">The sequence shown here is derived from an EMBL/GenBank/DDBJ whole genome shotgun (WGS) entry which is preliminary data.</text>
</comment>
<keyword evidence="2" id="KW-1185">Reference proteome</keyword>
<accession>A0AAD9H941</accession>
<name>A0AAD9H941_9PEZI</name>